<feature type="compositionally biased region" description="Low complexity" evidence="1">
    <location>
        <begin position="511"/>
        <end position="520"/>
    </location>
</feature>
<dbReference type="RefSeq" id="WP_243797181.1">
    <property type="nucleotide sequence ID" value="NZ_CP094669.1"/>
</dbReference>
<dbReference type="Gene3D" id="3.10.350.10">
    <property type="entry name" value="LysM domain"/>
    <property type="match status" value="3"/>
</dbReference>
<evidence type="ECO:0000313" key="4">
    <source>
        <dbReference type="EMBL" id="UOG74026.1"/>
    </source>
</evidence>
<dbReference type="CDD" id="cd16894">
    <property type="entry name" value="MltD-like"/>
    <property type="match status" value="1"/>
</dbReference>
<dbReference type="InterPro" id="IPR018392">
    <property type="entry name" value="LysM"/>
</dbReference>
<feature type="domain" description="LysM" evidence="3">
    <location>
        <begin position="306"/>
        <end position="350"/>
    </location>
</feature>
<dbReference type="InterPro" id="IPR008258">
    <property type="entry name" value="Transglycosylase_SLT_dom_1"/>
</dbReference>
<feature type="domain" description="LysM" evidence="3">
    <location>
        <begin position="612"/>
        <end position="656"/>
    </location>
</feature>
<dbReference type="SMART" id="SM00257">
    <property type="entry name" value="LysM"/>
    <property type="match status" value="4"/>
</dbReference>
<evidence type="ECO:0000256" key="1">
    <source>
        <dbReference type="SAM" id="MobiDB-lite"/>
    </source>
</evidence>
<keyword evidence="2" id="KW-0732">Signal</keyword>
<dbReference type="PANTHER" id="PTHR33734:SF22">
    <property type="entry name" value="MEMBRANE-BOUND LYTIC MUREIN TRANSGLYCOSYLASE D"/>
    <property type="match status" value="1"/>
</dbReference>
<feature type="domain" description="LysM" evidence="3">
    <location>
        <begin position="360"/>
        <end position="404"/>
    </location>
</feature>
<feature type="signal peptide" evidence="2">
    <location>
        <begin position="1"/>
        <end position="18"/>
    </location>
</feature>
<dbReference type="EMBL" id="CP094669">
    <property type="protein sequence ID" value="UOG74026.1"/>
    <property type="molecule type" value="Genomic_DNA"/>
</dbReference>
<feature type="region of interest" description="Disordered" evidence="1">
    <location>
        <begin position="502"/>
        <end position="545"/>
    </location>
</feature>
<evidence type="ECO:0000259" key="3">
    <source>
        <dbReference type="PROSITE" id="PS51782"/>
    </source>
</evidence>
<name>A0ABY4CV96_9BACT</name>
<dbReference type="SUPFAM" id="SSF53955">
    <property type="entry name" value="Lysozyme-like"/>
    <property type="match status" value="1"/>
</dbReference>
<protein>
    <submittedName>
        <fullName evidence="4">LysM peptidoglycan-binding domain-containing protein</fullName>
    </submittedName>
</protein>
<dbReference type="Pfam" id="PF01464">
    <property type="entry name" value="SLT"/>
    <property type="match status" value="1"/>
</dbReference>
<feature type="region of interest" description="Disordered" evidence="1">
    <location>
        <begin position="430"/>
        <end position="466"/>
    </location>
</feature>
<dbReference type="PROSITE" id="PS51782">
    <property type="entry name" value="LYSM"/>
    <property type="match status" value="4"/>
</dbReference>
<sequence length="748" mass="80268">MKRILFALLCCLPLWAGAQSVPVPAELDFAGLHLRFTNGGQKAVQQKVDALRSHASSFQARVNLADAYFPIIDRVLQEEAVPLDFRYLAVQESGLQGDAQSIHDAVGYWQFKRETALDYGLVMTDVVDERKHIVASTHAAAKYLKRNNNPLHNWVNTLLSYNLGSGGVKSYTLPTDFDATEVEISEKTHPYILTMLAHKVAYEPAVGQNPKPPLTFQEFPAPAGFTLVNIAQTLQTDPAEMARHNRWLLTTTVPNDKIYTIIVPVVDAIQLTAIAAQQKNATSGQLLNKPETDPQNAEYVRVNGIRALIALPGDTKESLAKRANLKVRKFMQFNDLFAFDNLVPGQPYFVQKKRDKAASEYHVAQTGESVAAVSQKYGIRAKAIFSKNRMARNEELRPGRILWLQHTRPRDVAIEYADSKNSAALAAFERPASKPAAPPAPVATAPKKRQIDSTEPYRGKTSEASRVVEDAVEVTDSTLVTQGLVTQPDSATDAVTENLNELPAPSQPLETAATPAPATPRTVYGGQPAKNEPPVLAPATDSTDTLQTAEVEATPAPANTAVPKAVATAPAKPAPATPAAPKPVAPPAPVATKNPATTPPATTTIAPIPGNGLHVVQPREGLYAVARRYGLRPADLIAWNSLPDNPSLVVGQALRLTAPQATATTSAPAPVVPVPSVKPAGAAPAPTKPAAAAPVNEVATVRHTVAAGESMYAVSRKYGVTIKQIMEWNGKPDFNVRPGEVLLIKPAK</sequence>
<dbReference type="Pfam" id="PF01476">
    <property type="entry name" value="LysM"/>
    <property type="match status" value="4"/>
</dbReference>
<feature type="chain" id="PRO_5046367985" evidence="2">
    <location>
        <begin position="19"/>
        <end position="748"/>
    </location>
</feature>
<dbReference type="InterPro" id="IPR036779">
    <property type="entry name" value="LysM_dom_sf"/>
</dbReference>
<dbReference type="SUPFAM" id="SSF54106">
    <property type="entry name" value="LysM domain"/>
    <property type="match status" value="2"/>
</dbReference>
<feature type="compositionally biased region" description="Basic and acidic residues" evidence="1">
    <location>
        <begin position="449"/>
        <end position="466"/>
    </location>
</feature>
<organism evidence="4 5">
    <name type="scientific">Hymenobacter tibetensis</name>
    <dbReference type="NCBI Taxonomy" id="497967"/>
    <lineage>
        <taxon>Bacteria</taxon>
        <taxon>Pseudomonadati</taxon>
        <taxon>Bacteroidota</taxon>
        <taxon>Cytophagia</taxon>
        <taxon>Cytophagales</taxon>
        <taxon>Hymenobacteraceae</taxon>
        <taxon>Hymenobacter</taxon>
    </lineage>
</organism>
<dbReference type="Proteomes" id="UP000831113">
    <property type="component" value="Chromosome"/>
</dbReference>
<proteinExistence type="predicted"/>
<dbReference type="CDD" id="cd00118">
    <property type="entry name" value="LysM"/>
    <property type="match status" value="3"/>
</dbReference>
<dbReference type="InterPro" id="IPR023346">
    <property type="entry name" value="Lysozyme-like_dom_sf"/>
</dbReference>
<reference evidence="4 5" key="1">
    <citation type="submission" date="2022-03" db="EMBL/GenBank/DDBJ databases">
        <title>Hymenobactersp. isolated from the air.</title>
        <authorList>
            <person name="Won M."/>
            <person name="Kwon S.-W."/>
        </authorList>
    </citation>
    <scope>NUCLEOTIDE SEQUENCE [LARGE SCALE GENOMIC DNA]</scope>
    <source>
        <strain evidence="4 5">KACC 21982</strain>
    </source>
</reference>
<dbReference type="Gene3D" id="1.10.530.10">
    <property type="match status" value="1"/>
</dbReference>
<keyword evidence="5" id="KW-1185">Reference proteome</keyword>
<evidence type="ECO:0000313" key="5">
    <source>
        <dbReference type="Proteomes" id="UP000831113"/>
    </source>
</evidence>
<dbReference type="PANTHER" id="PTHR33734">
    <property type="entry name" value="LYSM DOMAIN-CONTAINING GPI-ANCHORED PROTEIN 2"/>
    <property type="match status" value="1"/>
</dbReference>
<feature type="domain" description="LysM" evidence="3">
    <location>
        <begin position="701"/>
        <end position="744"/>
    </location>
</feature>
<accession>A0ABY4CV96</accession>
<evidence type="ECO:0000256" key="2">
    <source>
        <dbReference type="SAM" id="SignalP"/>
    </source>
</evidence>
<gene>
    <name evidence="4" type="ORF">MTX78_18120</name>
</gene>